<dbReference type="EMBL" id="CAJJDM010000046">
    <property type="protein sequence ID" value="CAD8070545.1"/>
    <property type="molecule type" value="Genomic_DNA"/>
</dbReference>
<dbReference type="InterPro" id="IPR010678">
    <property type="entry name" value="UTP25"/>
</dbReference>
<keyword evidence="8" id="KW-1185">Reference proteome</keyword>
<proteinExistence type="inferred from homology"/>
<feature type="domain" description="UTP25 C-terminal" evidence="5">
    <location>
        <begin position="468"/>
        <end position="645"/>
    </location>
</feature>
<organism evidence="7 8">
    <name type="scientific">Paramecium primaurelia</name>
    <dbReference type="NCBI Taxonomy" id="5886"/>
    <lineage>
        <taxon>Eukaryota</taxon>
        <taxon>Sar</taxon>
        <taxon>Alveolata</taxon>
        <taxon>Ciliophora</taxon>
        <taxon>Intramacronucleata</taxon>
        <taxon>Oligohymenophorea</taxon>
        <taxon>Peniculida</taxon>
        <taxon>Parameciidae</taxon>
        <taxon>Paramecium</taxon>
    </lineage>
</organism>
<dbReference type="InterPro" id="IPR053939">
    <property type="entry name" value="UTP25_C"/>
</dbReference>
<dbReference type="GO" id="GO:0034511">
    <property type="term" value="F:U3 snoRNA binding"/>
    <property type="evidence" value="ECO:0007669"/>
    <property type="project" value="InterPro"/>
</dbReference>
<sequence>MGKKNKKLRNQESDPIVKQIRKKKPQSIKKQEQVEEITDDEEISEQQNEDDQIFEHVVDFKNTNEKPSHYQNLLKKLNIKQQQADDNYGCSESARLNIKQENKSVYAKMKKYEVVKVPNLNPFSHFEYDYQELRKTICIGDIEIEQPEQLNAFFKEKTTKLINTLNNGIEFKKYELNKQLKNKTLIDLNCKNEDYNIETLSQRQLIKDDKFILPVVKDSEEEKELLQSNLIYSYFDYIETDPDEQNAEKFRKTYITHISNHLDKEKESYGFTRCKVLILTAFKGDAISIINQLIQTDKEVVNKERYENEFCDEERLEEDDFRIGIQFSRQGYIKLHANFDKSDIIVTSTLGMRLIIGTEDQKNRETHFLSSIEILVIDRASSMYMQNWSYLEDILNATNLLPNHKNITSDLSTIRPYCFENLTKFYRQNIVYTDHYFQELNFLRKQYFSNYKGCISNKIYYNQLFQKSVNFQQEFRQIDCSNTEQQIEQRFNQFKKLWNDIENNKSSQFKKTLIFVQSYFDFVAIKGHFKRINSNCECVSEYTKKNKVQSIISKFKDGRIQYIMITERAYFFEIIQLRSMKNIIFYQLPQHSIIYKQLIQGIENLGNKTQIITYYSKFDAYQLETIVGTLRAEEMISEQNKRTTFIL</sequence>
<evidence type="ECO:0000256" key="1">
    <source>
        <dbReference type="ARBA" id="ARBA00004604"/>
    </source>
</evidence>
<gene>
    <name evidence="7" type="ORF">PPRIM_AZ9-3.1.T0460017</name>
</gene>
<name>A0A8S1LX57_PARPR</name>
<feature type="region of interest" description="Disordered" evidence="4">
    <location>
        <begin position="1"/>
        <end position="49"/>
    </location>
</feature>
<dbReference type="PANTHER" id="PTHR12933">
    <property type="entry name" value="ORF PROTEIN-RELATED"/>
    <property type="match status" value="1"/>
</dbReference>
<dbReference type="InterPro" id="IPR053940">
    <property type="entry name" value="UTP25_NTPase-like"/>
</dbReference>
<evidence type="ECO:0000313" key="7">
    <source>
        <dbReference type="EMBL" id="CAD8070545.1"/>
    </source>
</evidence>
<dbReference type="Proteomes" id="UP000688137">
    <property type="component" value="Unassembled WGS sequence"/>
</dbReference>
<evidence type="ECO:0000256" key="2">
    <source>
        <dbReference type="ARBA" id="ARBA00009223"/>
    </source>
</evidence>
<evidence type="ECO:0008006" key="9">
    <source>
        <dbReference type="Google" id="ProtNLM"/>
    </source>
</evidence>
<dbReference type="AlphaFoldDB" id="A0A8S1LX57"/>
<accession>A0A8S1LX57</accession>
<keyword evidence="3" id="KW-0539">Nucleus</keyword>
<comment type="similarity">
    <text evidence="2">Belongs to the UTP25 family.</text>
</comment>
<dbReference type="GO" id="GO:0032040">
    <property type="term" value="C:small-subunit processome"/>
    <property type="evidence" value="ECO:0007669"/>
    <property type="project" value="TreeGrafter"/>
</dbReference>
<dbReference type="OMA" id="NCKNEDY"/>
<dbReference type="PANTHER" id="PTHR12933:SF0">
    <property type="entry name" value="U3 SMALL NUCLEOLAR RNA-ASSOCIATED PROTEIN 25 HOMOLOG"/>
    <property type="match status" value="1"/>
</dbReference>
<evidence type="ECO:0000259" key="5">
    <source>
        <dbReference type="Pfam" id="PF06862"/>
    </source>
</evidence>
<evidence type="ECO:0000259" key="6">
    <source>
        <dbReference type="Pfam" id="PF22916"/>
    </source>
</evidence>
<protein>
    <recommendedName>
        <fullName evidence="9">U3 small nucleolar RNA-associated protein 25</fullName>
    </recommendedName>
</protein>
<evidence type="ECO:0000256" key="4">
    <source>
        <dbReference type="SAM" id="MobiDB-lite"/>
    </source>
</evidence>
<dbReference type="GO" id="GO:0000462">
    <property type="term" value="P:maturation of SSU-rRNA from tricistronic rRNA transcript (SSU-rRNA, 5.8S rRNA, LSU-rRNA)"/>
    <property type="evidence" value="ECO:0007669"/>
    <property type="project" value="TreeGrafter"/>
</dbReference>
<evidence type="ECO:0000256" key="3">
    <source>
        <dbReference type="ARBA" id="ARBA00023242"/>
    </source>
</evidence>
<comment type="subcellular location">
    <subcellularLocation>
        <location evidence="1">Nucleus</location>
        <location evidence="1">Nucleolus</location>
    </subcellularLocation>
</comment>
<feature type="domain" description="UTP25 NTP hydrolase-like" evidence="6">
    <location>
        <begin position="318"/>
        <end position="454"/>
    </location>
</feature>
<evidence type="ECO:0000313" key="8">
    <source>
        <dbReference type="Proteomes" id="UP000688137"/>
    </source>
</evidence>
<feature type="domain" description="UTP25 NTP hydrolase-like" evidence="6">
    <location>
        <begin position="266"/>
        <end position="314"/>
    </location>
</feature>
<reference evidence="7" key="1">
    <citation type="submission" date="2021-01" db="EMBL/GenBank/DDBJ databases">
        <authorList>
            <consortium name="Genoscope - CEA"/>
            <person name="William W."/>
        </authorList>
    </citation>
    <scope>NUCLEOTIDE SEQUENCE</scope>
</reference>
<dbReference type="GO" id="GO:0019843">
    <property type="term" value="F:rRNA binding"/>
    <property type="evidence" value="ECO:0007669"/>
    <property type="project" value="TreeGrafter"/>
</dbReference>
<dbReference type="Pfam" id="PF22916">
    <property type="entry name" value="UTP25_NTPase-like"/>
    <property type="match status" value="2"/>
</dbReference>
<comment type="caution">
    <text evidence="7">The sequence shown here is derived from an EMBL/GenBank/DDBJ whole genome shotgun (WGS) entry which is preliminary data.</text>
</comment>
<dbReference type="Pfam" id="PF06862">
    <property type="entry name" value="Utp25_C"/>
    <property type="match status" value="1"/>
</dbReference>
<feature type="compositionally biased region" description="Acidic residues" evidence="4">
    <location>
        <begin position="34"/>
        <end position="49"/>
    </location>
</feature>